<comment type="similarity">
    <text evidence="2 8">Belongs to the cytochrome P450 family.</text>
</comment>
<keyword evidence="7 8" id="KW-0503">Monooxygenase</keyword>
<dbReference type="Pfam" id="PF00067">
    <property type="entry name" value="p450"/>
    <property type="match status" value="1"/>
</dbReference>
<protein>
    <submittedName>
        <fullName evidence="10">Cytochrome P450</fullName>
    </submittedName>
</protein>
<keyword evidence="9" id="KW-0812">Transmembrane</keyword>
<dbReference type="PANTHER" id="PTHR24287:SF1">
    <property type="entry name" value="P450, PUTATIVE (EUROFUNG)-RELATED"/>
    <property type="match status" value="1"/>
</dbReference>
<name>A0ABQ8Q7N6_9AGAR</name>
<accession>A0ABQ8Q7N6</accession>
<dbReference type="PRINTS" id="PR00463">
    <property type="entry name" value="EP450I"/>
</dbReference>
<evidence type="ECO:0000256" key="8">
    <source>
        <dbReference type="RuleBase" id="RU000461"/>
    </source>
</evidence>
<evidence type="ECO:0000256" key="7">
    <source>
        <dbReference type="ARBA" id="ARBA00023033"/>
    </source>
</evidence>
<feature type="transmembrane region" description="Helical" evidence="9">
    <location>
        <begin position="12"/>
        <end position="33"/>
    </location>
</feature>
<evidence type="ECO:0000256" key="2">
    <source>
        <dbReference type="ARBA" id="ARBA00010617"/>
    </source>
</evidence>
<dbReference type="InterPro" id="IPR001128">
    <property type="entry name" value="Cyt_P450"/>
</dbReference>
<dbReference type="InterPro" id="IPR036396">
    <property type="entry name" value="Cyt_P450_sf"/>
</dbReference>
<dbReference type="PANTHER" id="PTHR24287">
    <property type="entry name" value="P450, PUTATIVE (EUROFUNG)-RELATED"/>
    <property type="match status" value="1"/>
</dbReference>
<evidence type="ECO:0000256" key="1">
    <source>
        <dbReference type="ARBA" id="ARBA00001971"/>
    </source>
</evidence>
<keyword evidence="11" id="KW-1185">Reference proteome</keyword>
<dbReference type="PROSITE" id="PS00086">
    <property type="entry name" value="CYTOCHROME_P450"/>
    <property type="match status" value="1"/>
</dbReference>
<evidence type="ECO:0000256" key="9">
    <source>
        <dbReference type="SAM" id="Phobius"/>
    </source>
</evidence>
<dbReference type="InterPro" id="IPR017972">
    <property type="entry name" value="Cyt_P450_CS"/>
</dbReference>
<gene>
    <name evidence="10" type="ORF">F5050DRAFT_1837661</name>
</gene>
<keyword evidence="6 8" id="KW-0408">Iron</keyword>
<dbReference type="Proteomes" id="UP001163828">
    <property type="component" value="Unassembled WGS sequence"/>
</dbReference>
<comment type="cofactor">
    <cofactor evidence="1">
        <name>heme</name>
        <dbReference type="ChEBI" id="CHEBI:30413"/>
    </cofactor>
</comment>
<reference evidence="10" key="1">
    <citation type="submission" date="2022-08" db="EMBL/GenBank/DDBJ databases">
        <authorList>
            <consortium name="DOE Joint Genome Institute"/>
            <person name="Min B."/>
            <person name="Riley R."/>
            <person name="Sierra-Patev S."/>
            <person name="Naranjo-Ortiz M."/>
            <person name="Looney B."/>
            <person name="Konkel Z."/>
            <person name="Slot J.C."/>
            <person name="Sakamoto Y."/>
            <person name="Steenwyk J.L."/>
            <person name="Rokas A."/>
            <person name="Carro J."/>
            <person name="Camarero S."/>
            <person name="Ferreira P."/>
            <person name="Molpeceres G."/>
            <person name="Ruiz-Duenas F.J."/>
            <person name="Serrano A."/>
            <person name="Henrissat B."/>
            <person name="Drula E."/>
            <person name="Hughes K.W."/>
            <person name="Mata J.L."/>
            <person name="Ishikawa N.K."/>
            <person name="Vargas-Isla R."/>
            <person name="Ushijima S."/>
            <person name="Smith C.A."/>
            <person name="Ahrendt S."/>
            <person name="Andreopoulos W."/>
            <person name="He G."/>
            <person name="Labutti K."/>
            <person name="Lipzen A."/>
            <person name="Ng V."/>
            <person name="Sandor L."/>
            <person name="Barry K."/>
            <person name="Martinez A.T."/>
            <person name="Xiao Y."/>
            <person name="Gibbons J.G."/>
            <person name="Terashima K."/>
            <person name="Hibbett D.S."/>
            <person name="Grigoriev I.V."/>
        </authorList>
    </citation>
    <scope>NUCLEOTIDE SEQUENCE</scope>
    <source>
        <strain evidence="10">TFB10827</strain>
    </source>
</reference>
<evidence type="ECO:0000256" key="6">
    <source>
        <dbReference type="ARBA" id="ARBA00023004"/>
    </source>
</evidence>
<evidence type="ECO:0000313" key="10">
    <source>
        <dbReference type="EMBL" id="KAJ3994479.1"/>
    </source>
</evidence>
<evidence type="ECO:0000256" key="4">
    <source>
        <dbReference type="ARBA" id="ARBA00022723"/>
    </source>
</evidence>
<keyword evidence="3 8" id="KW-0349">Heme</keyword>
<dbReference type="SUPFAM" id="SSF48264">
    <property type="entry name" value="Cytochrome P450"/>
    <property type="match status" value="1"/>
</dbReference>
<dbReference type="Gene3D" id="1.10.630.10">
    <property type="entry name" value="Cytochrome P450"/>
    <property type="match status" value="1"/>
</dbReference>
<proteinExistence type="inferred from homology"/>
<evidence type="ECO:0000313" key="11">
    <source>
        <dbReference type="Proteomes" id="UP001163828"/>
    </source>
</evidence>
<keyword evidence="4 8" id="KW-0479">Metal-binding</keyword>
<organism evidence="10 11">
    <name type="scientific">Lentinula boryana</name>
    <dbReference type="NCBI Taxonomy" id="40481"/>
    <lineage>
        <taxon>Eukaryota</taxon>
        <taxon>Fungi</taxon>
        <taxon>Dikarya</taxon>
        <taxon>Basidiomycota</taxon>
        <taxon>Agaricomycotina</taxon>
        <taxon>Agaricomycetes</taxon>
        <taxon>Agaricomycetidae</taxon>
        <taxon>Agaricales</taxon>
        <taxon>Marasmiineae</taxon>
        <taxon>Omphalotaceae</taxon>
        <taxon>Lentinula</taxon>
    </lineage>
</organism>
<dbReference type="InterPro" id="IPR002401">
    <property type="entry name" value="Cyt_P450_E_grp-I"/>
</dbReference>
<keyword evidence="5 8" id="KW-0560">Oxidoreductase</keyword>
<dbReference type="PRINTS" id="PR00385">
    <property type="entry name" value="P450"/>
</dbReference>
<keyword evidence="9" id="KW-1133">Transmembrane helix</keyword>
<feature type="transmembrane region" description="Helical" evidence="9">
    <location>
        <begin position="45"/>
        <end position="66"/>
    </location>
</feature>
<dbReference type="EMBL" id="MU790701">
    <property type="protein sequence ID" value="KAJ3994479.1"/>
    <property type="molecule type" value="Genomic_DNA"/>
</dbReference>
<sequence>MSMTAPPGLTFLFRLAIPQIFSLLASYVALIFLKGQRPAFSAFSTWIYLICGLLLRPLLLSARSWYSEVSDNRKAVELGAVQPPMVQGSSNELRSAILQSFSHGYTEDTISVIKTRLGQGYPIEFQDVVARFTLDSATEFLFGKDVGSLGANLPYPEDSPLANHPSILNHPSNVFVRAFMQGQIQTAFRARFGKMWPLKEIFSDKVLPHRRQVDEFVNPILEERKKQHLAMAATEKAGDDGEGETFLDDLIKHTADNQVIKDELVNILVAGRDTTASLLTFCIYVLTERPDITERLRCEIMDKVGPNARPTYKIISEMKFLRAFINETLRLYPAVPFNGRTTKNPVVFPRTETQPAYYVPAGVKCQYSVFLMHRRADLWGPDVLEFDPDRFLDERLHKYLTPNPFIFLPFNAGPRICLGQQFAYNETSYFLIKFLQAFTDFQIAWDVQPESSRPPVSWKPAPGTTKGRDKVLHASHLTMNVKEALWVRMKDASTIEI</sequence>
<dbReference type="InterPro" id="IPR047146">
    <property type="entry name" value="Cyt_P450_E_CYP52_fungi"/>
</dbReference>
<evidence type="ECO:0000256" key="3">
    <source>
        <dbReference type="ARBA" id="ARBA00022617"/>
    </source>
</evidence>
<keyword evidence="9" id="KW-0472">Membrane</keyword>
<comment type="caution">
    <text evidence="10">The sequence shown here is derived from an EMBL/GenBank/DDBJ whole genome shotgun (WGS) entry which is preliminary data.</text>
</comment>
<evidence type="ECO:0000256" key="5">
    <source>
        <dbReference type="ARBA" id="ARBA00023002"/>
    </source>
</evidence>